<name>A0A495W1R6_9PSEU</name>
<gene>
    <name evidence="7" type="ORF">C8E97_3302</name>
</gene>
<dbReference type="InterPro" id="IPR016156">
    <property type="entry name" value="FAD/NAD-linked_Rdtase_dimer_sf"/>
</dbReference>
<dbReference type="GO" id="GO:0051213">
    <property type="term" value="F:dioxygenase activity"/>
    <property type="evidence" value="ECO:0007669"/>
    <property type="project" value="UniProtKB-KW"/>
</dbReference>
<dbReference type="SUPFAM" id="SSF55424">
    <property type="entry name" value="FAD/NAD-linked reductases, dimerisation (C-terminal) domain"/>
    <property type="match status" value="1"/>
</dbReference>
<dbReference type="InterPro" id="IPR050446">
    <property type="entry name" value="FAD-oxidoreductase/Apoptosis"/>
</dbReference>
<dbReference type="InterPro" id="IPR023753">
    <property type="entry name" value="FAD/NAD-binding_dom"/>
</dbReference>
<dbReference type="GO" id="GO:0005737">
    <property type="term" value="C:cytoplasm"/>
    <property type="evidence" value="ECO:0007669"/>
    <property type="project" value="TreeGrafter"/>
</dbReference>
<evidence type="ECO:0000259" key="5">
    <source>
        <dbReference type="Pfam" id="PF07992"/>
    </source>
</evidence>
<evidence type="ECO:0000256" key="3">
    <source>
        <dbReference type="ARBA" id="ARBA00022827"/>
    </source>
</evidence>
<accession>A0A495W1R6</accession>
<evidence type="ECO:0000313" key="7">
    <source>
        <dbReference type="EMBL" id="RKT54655.1"/>
    </source>
</evidence>
<dbReference type="AlphaFoldDB" id="A0A495W1R6"/>
<dbReference type="PANTHER" id="PTHR43557:SF2">
    <property type="entry name" value="RIESKE DOMAIN-CONTAINING PROTEIN-RELATED"/>
    <property type="match status" value="1"/>
</dbReference>
<comment type="caution">
    <text evidence="7">The sequence shown here is derived from an EMBL/GenBank/DDBJ whole genome shotgun (WGS) entry which is preliminary data.</text>
</comment>
<evidence type="ECO:0000256" key="1">
    <source>
        <dbReference type="ARBA" id="ARBA00001974"/>
    </source>
</evidence>
<feature type="domain" description="Reductase C-terminal" evidence="6">
    <location>
        <begin position="319"/>
        <end position="382"/>
    </location>
</feature>
<dbReference type="RefSeq" id="WP_170211881.1">
    <property type="nucleotide sequence ID" value="NZ_RBXO01000001.1"/>
</dbReference>
<keyword evidence="7" id="KW-0223">Dioxygenase</keyword>
<evidence type="ECO:0000259" key="6">
    <source>
        <dbReference type="Pfam" id="PF14759"/>
    </source>
</evidence>
<dbReference type="PANTHER" id="PTHR43557">
    <property type="entry name" value="APOPTOSIS-INDUCING FACTOR 1"/>
    <property type="match status" value="1"/>
</dbReference>
<keyword evidence="8" id="KW-1185">Reference proteome</keyword>
<feature type="domain" description="FAD/NAD(P)-binding" evidence="5">
    <location>
        <begin position="5"/>
        <end position="299"/>
    </location>
</feature>
<dbReference type="EMBL" id="RBXO01000001">
    <property type="protein sequence ID" value="RKT54655.1"/>
    <property type="molecule type" value="Genomic_DNA"/>
</dbReference>
<evidence type="ECO:0000256" key="2">
    <source>
        <dbReference type="ARBA" id="ARBA00022630"/>
    </source>
</evidence>
<proteinExistence type="predicted"/>
<reference evidence="7 8" key="1">
    <citation type="submission" date="2018-10" db="EMBL/GenBank/DDBJ databases">
        <title>Sequencing the genomes of 1000 actinobacteria strains.</title>
        <authorList>
            <person name="Klenk H.-P."/>
        </authorList>
    </citation>
    <scope>NUCLEOTIDE SEQUENCE [LARGE SCALE GENOMIC DNA]</scope>
    <source>
        <strain evidence="7 8">DSM 43800</strain>
    </source>
</reference>
<dbReference type="Gene3D" id="3.50.50.60">
    <property type="entry name" value="FAD/NAD(P)-binding domain"/>
    <property type="match status" value="2"/>
</dbReference>
<evidence type="ECO:0000313" key="8">
    <source>
        <dbReference type="Proteomes" id="UP000282084"/>
    </source>
</evidence>
<comment type="cofactor">
    <cofactor evidence="1">
        <name>FAD</name>
        <dbReference type="ChEBI" id="CHEBI:57692"/>
    </cofactor>
</comment>
<dbReference type="PRINTS" id="PR00411">
    <property type="entry name" value="PNDRDTASEI"/>
</dbReference>
<keyword evidence="3" id="KW-0274">FAD</keyword>
<dbReference type="SUPFAM" id="SSF51905">
    <property type="entry name" value="FAD/NAD(P)-binding domain"/>
    <property type="match status" value="1"/>
</dbReference>
<protein>
    <submittedName>
        <fullName evidence="7">3-phenylpropionate/trans-cinnamate dioxygenase ferredoxin reductase subunit</fullName>
    </submittedName>
</protein>
<dbReference type="Gene3D" id="3.30.390.30">
    <property type="match status" value="1"/>
</dbReference>
<dbReference type="InterPro" id="IPR036188">
    <property type="entry name" value="FAD/NAD-bd_sf"/>
</dbReference>
<dbReference type="InterPro" id="IPR028202">
    <property type="entry name" value="Reductase_C"/>
</dbReference>
<dbReference type="Pfam" id="PF14759">
    <property type="entry name" value="Reductase_C"/>
    <property type="match status" value="1"/>
</dbReference>
<organism evidence="7 8">
    <name type="scientific">Saccharothrix australiensis</name>
    <dbReference type="NCBI Taxonomy" id="2072"/>
    <lineage>
        <taxon>Bacteria</taxon>
        <taxon>Bacillati</taxon>
        <taxon>Actinomycetota</taxon>
        <taxon>Actinomycetes</taxon>
        <taxon>Pseudonocardiales</taxon>
        <taxon>Pseudonocardiaceae</taxon>
        <taxon>Saccharothrix</taxon>
    </lineage>
</organism>
<dbReference type="Proteomes" id="UP000282084">
    <property type="component" value="Unassembled WGS sequence"/>
</dbReference>
<dbReference type="Pfam" id="PF07992">
    <property type="entry name" value="Pyr_redox_2"/>
    <property type="match status" value="1"/>
</dbReference>
<keyword evidence="2" id="KW-0285">Flavoprotein</keyword>
<dbReference type="PRINTS" id="PR00368">
    <property type="entry name" value="FADPNR"/>
</dbReference>
<evidence type="ECO:0000256" key="4">
    <source>
        <dbReference type="ARBA" id="ARBA00023002"/>
    </source>
</evidence>
<sequence length="400" mass="41532">MSDGRVVVVGAGQAGAQVAVSLRERGHAGAITVVGAEPDLPYQRPPLSKDYLAGSADEDALPLRPAHAYERLDVRLRTGDPVESVDQAARTVRTRAGVVLGWDHLVLATGSVARTLPVPGAVLAGVCPLRTLADAVEVRERLRTAEHVVVLGGGFTGLEVASAASAGAHVTVLEVGPRLLGRALSAEVAADLLARHRDRGVRVLLGDTAVRLDGDHRVRSVVTASGARLPADLVVVGAGVRPATDLAAACGLPTADGVLVDAWLRTANPAVYAIGDCASHPTPRGRVRLESVQNAVDQARFVAGHLTGETDPYRALPRFWTTQHGARVQVVGLARPADDAVARPTEKGLTVFRVAGSRLVAVETVGHTADHVAARRLLGSAADHAVPFSPESPLKAPLSA</sequence>
<keyword evidence="4" id="KW-0560">Oxidoreductase</keyword>
<dbReference type="GO" id="GO:0016651">
    <property type="term" value="F:oxidoreductase activity, acting on NAD(P)H"/>
    <property type="evidence" value="ECO:0007669"/>
    <property type="project" value="TreeGrafter"/>
</dbReference>